<keyword evidence="5" id="KW-1185">Reference proteome</keyword>
<name>R2P8H4_9ENTE</name>
<dbReference type="InterPro" id="IPR052509">
    <property type="entry name" value="Metal_resp_DNA-bind_regulator"/>
</dbReference>
<evidence type="ECO:0000313" key="3">
    <source>
        <dbReference type="EMBL" id="EOT69116.1"/>
    </source>
</evidence>
<dbReference type="PANTHER" id="PTHR33169">
    <property type="entry name" value="PADR-FAMILY TRANSCRIPTIONAL REGULATOR"/>
    <property type="match status" value="1"/>
</dbReference>
<reference evidence="3 5" key="2">
    <citation type="submission" date="2013-03" db="EMBL/GenBank/DDBJ databases">
        <title>The Genome Sequence of Enterococcus malodoratus ATCC_43197 (PacBio/Illumina hybrid assembly).</title>
        <authorList>
            <consortium name="The Broad Institute Genomics Platform"/>
            <consortium name="The Broad Institute Genome Sequencing Center for Infectious Disease"/>
            <person name="Earl A."/>
            <person name="Russ C."/>
            <person name="Gilmore M."/>
            <person name="Surin D."/>
            <person name="Walker B."/>
            <person name="Young S."/>
            <person name="Zeng Q."/>
            <person name="Gargeya S."/>
            <person name="Fitzgerald M."/>
            <person name="Haas B."/>
            <person name="Abouelleil A."/>
            <person name="Allen A.W."/>
            <person name="Alvarado L."/>
            <person name="Arachchi H.M."/>
            <person name="Berlin A.M."/>
            <person name="Chapman S.B."/>
            <person name="Gainer-Dewar J."/>
            <person name="Goldberg J."/>
            <person name="Griggs A."/>
            <person name="Gujja S."/>
            <person name="Hansen M."/>
            <person name="Howarth C."/>
            <person name="Imamovic A."/>
            <person name="Ireland A."/>
            <person name="Larimer J."/>
            <person name="McCowan C."/>
            <person name="Murphy C."/>
            <person name="Pearson M."/>
            <person name="Poon T.W."/>
            <person name="Priest M."/>
            <person name="Roberts A."/>
            <person name="Saif S."/>
            <person name="Shea T."/>
            <person name="Sisk P."/>
            <person name="Sykes S."/>
            <person name="Wortman J."/>
            <person name="Nusbaum C."/>
            <person name="Birren B."/>
        </authorList>
    </citation>
    <scope>NUCLEOTIDE SEQUENCE [LARGE SCALE GENOMIC DNA]</scope>
    <source>
        <strain evidence="3 5">ATCC 43197</strain>
    </source>
</reference>
<proteinExistence type="predicted"/>
<dbReference type="OrthoDB" id="1903418at2"/>
<dbReference type="PATRIC" id="fig|1158601.3.peg.626"/>
<dbReference type="Gene3D" id="1.10.10.10">
    <property type="entry name" value="Winged helix-like DNA-binding domain superfamily/Winged helix DNA-binding domain"/>
    <property type="match status" value="1"/>
</dbReference>
<dbReference type="eggNOG" id="COG1695">
    <property type="taxonomic scope" value="Bacteria"/>
</dbReference>
<evidence type="ECO:0000313" key="5">
    <source>
        <dbReference type="Proteomes" id="UP000014148"/>
    </source>
</evidence>
<dbReference type="EMBL" id="AJAK01000007">
    <property type="protein sequence ID" value="EOH80607.1"/>
    <property type="molecule type" value="Genomic_DNA"/>
</dbReference>
<gene>
    <name evidence="3" type="ORF">I585_00576</name>
    <name evidence="2" type="ORF">UAI_00645</name>
</gene>
<dbReference type="InterPro" id="IPR036388">
    <property type="entry name" value="WH-like_DNA-bd_sf"/>
</dbReference>
<dbReference type="Proteomes" id="UP000014148">
    <property type="component" value="Unassembled WGS sequence"/>
</dbReference>
<protein>
    <recommendedName>
        <fullName evidence="1">Transcription regulator PadR N-terminal domain-containing protein</fullName>
    </recommendedName>
</protein>
<reference evidence="2 4" key="1">
    <citation type="submission" date="2013-02" db="EMBL/GenBank/DDBJ databases">
        <title>The Genome Sequence of Enterococcus malodoratus ATCC_43197.</title>
        <authorList>
            <consortium name="The Broad Institute Genome Sequencing Platform"/>
            <consortium name="The Broad Institute Genome Sequencing Center for Infectious Disease"/>
            <person name="Earl A.M."/>
            <person name="Gilmore M.S."/>
            <person name="Lebreton F."/>
            <person name="Walker B."/>
            <person name="Young S.K."/>
            <person name="Zeng Q."/>
            <person name="Gargeya S."/>
            <person name="Fitzgerald M."/>
            <person name="Haas B."/>
            <person name="Abouelleil A."/>
            <person name="Alvarado L."/>
            <person name="Arachchi H.M."/>
            <person name="Berlin A.M."/>
            <person name="Chapman S.B."/>
            <person name="Dewar J."/>
            <person name="Goldberg J."/>
            <person name="Griggs A."/>
            <person name="Gujja S."/>
            <person name="Hansen M."/>
            <person name="Howarth C."/>
            <person name="Imamovic A."/>
            <person name="Larimer J."/>
            <person name="McCowan C."/>
            <person name="Murphy C."/>
            <person name="Neiman D."/>
            <person name="Pearson M."/>
            <person name="Priest M."/>
            <person name="Roberts A."/>
            <person name="Saif S."/>
            <person name="Shea T."/>
            <person name="Sisk P."/>
            <person name="Sykes S."/>
            <person name="Wortman J."/>
            <person name="Nusbaum C."/>
            <person name="Birren B."/>
        </authorList>
    </citation>
    <scope>NUCLEOTIDE SEQUENCE [LARGE SCALE GENOMIC DNA]</scope>
    <source>
        <strain evidence="2 4">ATCC 43197</strain>
    </source>
</reference>
<dbReference type="PANTHER" id="PTHR33169:SF14">
    <property type="entry name" value="TRANSCRIPTIONAL REGULATOR RV3488"/>
    <property type="match status" value="1"/>
</dbReference>
<evidence type="ECO:0000259" key="1">
    <source>
        <dbReference type="Pfam" id="PF03551"/>
    </source>
</evidence>
<dbReference type="SUPFAM" id="SSF46785">
    <property type="entry name" value="Winged helix' DNA-binding domain"/>
    <property type="match status" value="1"/>
</dbReference>
<dbReference type="InterPro" id="IPR005149">
    <property type="entry name" value="Tscrpt_reg_PadR_N"/>
</dbReference>
<evidence type="ECO:0000313" key="2">
    <source>
        <dbReference type="EMBL" id="EOH80607.1"/>
    </source>
</evidence>
<dbReference type="Pfam" id="PF03551">
    <property type="entry name" value="PadR"/>
    <property type="match status" value="1"/>
</dbReference>
<feature type="domain" description="Transcription regulator PadR N-terminal" evidence="1">
    <location>
        <begin position="6"/>
        <end position="82"/>
    </location>
</feature>
<sequence>MIPLLILGLLKEKPASYGYELLSDMEANYFQYFVKFTKGSFYYNLQQLEEKGMIQKILIEQGLVEKEKNRYTLTELGEKEFERRFVQYGSKNEPITFPFYTPMLFVDQVSTEEMEQLLKKQIQQTQEKIHLIELALTSPDQLRPNFVKMMENSKRHHEVNLEWFQEQLTDYKQ</sequence>
<dbReference type="RefSeq" id="WP_010739527.1">
    <property type="nucleotide sequence ID" value="NZ_KB946249.1"/>
</dbReference>
<dbReference type="InterPro" id="IPR036390">
    <property type="entry name" value="WH_DNA-bd_sf"/>
</dbReference>
<evidence type="ECO:0000313" key="4">
    <source>
        <dbReference type="Proteomes" id="UP000013783"/>
    </source>
</evidence>
<dbReference type="EMBL" id="ASWA01000002">
    <property type="protein sequence ID" value="EOT69116.1"/>
    <property type="molecule type" value="Genomic_DNA"/>
</dbReference>
<dbReference type="AlphaFoldDB" id="R2P8H4"/>
<dbReference type="STRING" id="71451.RV07_GL000607"/>
<accession>R2P8H4</accession>
<comment type="caution">
    <text evidence="2">The sequence shown here is derived from an EMBL/GenBank/DDBJ whole genome shotgun (WGS) entry which is preliminary data.</text>
</comment>
<organism evidence="2 4">
    <name type="scientific">Enterococcus malodoratus ATCC 43197</name>
    <dbReference type="NCBI Taxonomy" id="1158601"/>
    <lineage>
        <taxon>Bacteria</taxon>
        <taxon>Bacillati</taxon>
        <taxon>Bacillota</taxon>
        <taxon>Bacilli</taxon>
        <taxon>Lactobacillales</taxon>
        <taxon>Enterococcaceae</taxon>
        <taxon>Enterococcus</taxon>
    </lineage>
</organism>
<dbReference type="Proteomes" id="UP000013783">
    <property type="component" value="Unassembled WGS sequence"/>
</dbReference>